<dbReference type="Proteomes" id="UP000215005">
    <property type="component" value="Chromosome"/>
</dbReference>
<keyword evidence="3" id="KW-1185">Reference proteome</keyword>
<evidence type="ECO:0000256" key="1">
    <source>
        <dbReference type="SAM" id="MobiDB-lite"/>
    </source>
</evidence>
<sequence>MSLPDYDDAYARARERAPFANGTEGYAWIGQWCGSCVHDREGRAMTGPGCPLILVSLMGRTPAEWLDGPRDEQGLCSLHDQYHCMYFRDEDDGGDPEPRPIPDPPGQEALLTREGLEGARMLTGCPQPAKEPQ</sequence>
<dbReference type="OrthoDB" id="3694208at2"/>
<feature type="region of interest" description="Disordered" evidence="1">
    <location>
        <begin position="88"/>
        <end position="109"/>
    </location>
</feature>
<dbReference type="KEGG" id="ngv:CDO52_00865"/>
<organism evidence="2 3">
    <name type="scientific">Nocardiopsis gilva YIM 90087</name>
    <dbReference type="NCBI Taxonomy" id="1235441"/>
    <lineage>
        <taxon>Bacteria</taxon>
        <taxon>Bacillati</taxon>
        <taxon>Actinomycetota</taxon>
        <taxon>Actinomycetes</taxon>
        <taxon>Streptosporangiales</taxon>
        <taxon>Nocardiopsidaceae</taxon>
        <taxon>Nocardiopsis</taxon>
    </lineage>
</organism>
<dbReference type="AlphaFoldDB" id="A0A223S077"/>
<name>A0A223S077_9ACTN</name>
<reference evidence="2 3" key="1">
    <citation type="submission" date="2017-08" db="EMBL/GenBank/DDBJ databases">
        <title>The complete genome sequence of Nocardiopsis gilva YIM 90087.</title>
        <authorList>
            <person name="Yin M."/>
            <person name="Tang S."/>
        </authorList>
    </citation>
    <scope>NUCLEOTIDE SEQUENCE [LARGE SCALE GENOMIC DNA]</scope>
    <source>
        <strain evidence="2 3">YIM 90087</strain>
    </source>
</reference>
<gene>
    <name evidence="2" type="ORF">CDO52_00865</name>
</gene>
<evidence type="ECO:0000313" key="2">
    <source>
        <dbReference type="EMBL" id="ASU81530.1"/>
    </source>
</evidence>
<proteinExistence type="predicted"/>
<protein>
    <submittedName>
        <fullName evidence="2">Uncharacterized protein</fullName>
    </submittedName>
</protein>
<accession>A0A223S077</accession>
<dbReference type="RefSeq" id="WP_017619529.1">
    <property type="nucleotide sequence ID" value="NZ_ANBG01000245.1"/>
</dbReference>
<dbReference type="EMBL" id="CP022753">
    <property type="protein sequence ID" value="ASU81530.1"/>
    <property type="molecule type" value="Genomic_DNA"/>
</dbReference>
<evidence type="ECO:0000313" key="3">
    <source>
        <dbReference type="Proteomes" id="UP000215005"/>
    </source>
</evidence>